<accession>A0A4R9LW22</accession>
<evidence type="ECO:0000313" key="7">
    <source>
        <dbReference type="Proteomes" id="UP000298058"/>
    </source>
</evidence>
<sequence length="299" mass="33960">MELGSLEDLRAFLLVFQERNFTVAASRMGITKAAVAKRVAGLEERWQTQLFYRSTRKVVPTREAERIYQKVLPVIDSARDLEASIAKKEDLEGNLRITCASSMANRFVSPIVIRFQEKYPKINVQLVVTDSLLDLMEESIDIGIRVGTEPPSSLHGVSLFPNQIIASISSEYSKQETFAINRPEDLENHNLLYLDLHKNLKFKGTNISLQSVTKKRNFVSNDSGSLIQAALQGKGVLIRSFWDIQEELKKGNLIPVLRDYSIENFGDVWMVSPEVRLPSGRVSAFWKFFETESKTIFNL</sequence>
<dbReference type="CDD" id="cd08422">
    <property type="entry name" value="PBP2_CrgA_like"/>
    <property type="match status" value="1"/>
</dbReference>
<reference evidence="6" key="1">
    <citation type="journal article" date="2019" name="PLoS Negl. Trop. Dis.">
        <title>Revisiting the worldwide diversity of Leptospira species in the environment.</title>
        <authorList>
            <person name="Vincent A.T."/>
            <person name="Schiettekatte O."/>
            <person name="Bourhy P."/>
            <person name="Veyrier F.J."/>
            <person name="Picardeau M."/>
        </authorList>
    </citation>
    <scope>NUCLEOTIDE SEQUENCE [LARGE SCALE GENOMIC DNA]</scope>
    <source>
        <strain evidence="6">201300427</strain>
    </source>
</reference>
<dbReference type="SUPFAM" id="SSF53850">
    <property type="entry name" value="Periplasmic binding protein-like II"/>
    <property type="match status" value="1"/>
</dbReference>
<comment type="similarity">
    <text evidence="1">Belongs to the LysR transcriptional regulatory family.</text>
</comment>
<organism evidence="6 7">
    <name type="scientific">Leptospira idonii</name>
    <dbReference type="NCBI Taxonomy" id="1193500"/>
    <lineage>
        <taxon>Bacteria</taxon>
        <taxon>Pseudomonadati</taxon>
        <taxon>Spirochaetota</taxon>
        <taxon>Spirochaetia</taxon>
        <taxon>Leptospirales</taxon>
        <taxon>Leptospiraceae</taxon>
        <taxon>Leptospira</taxon>
    </lineage>
</organism>
<dbReference type="InterPro" id="IPR036390">
    <property type="entry name" value="WH_DNA-bd_sf"/>
</dbReference>
<evidence type="ECO:0000259" key="5">
    <source>
        <dbReference type="PROSITE" id="PS50931"/>
    </source>
</evidence>
<dbReference type="InterPro" id="IPR058163">
    <property type="entry name" value="LysR-type_TF_proteobact-type"/>
</dbReference>
<dbReference type="InterPro" id="IPR000847">
    <property type="entry name" value="LysR_HTH_N"/>
</dbReference>
<evidence type="ECO:0000313" key="6">
    <source>
        <dbReference type="EMBL" id="TGN18410.1"/>
    </source>
</evidence>
<evidence type="ECO:0000256" key="3">
    <source>
        <dbReference type="ARBA" id="ARBA00023125"/>
    </source>
</evidence>
<feature type="domain" description="HTH lysR-type" evidence="5">
    <location>
        <begin position="1"/>
        <end position="61"/>
    </location>
</feature>
<keyword evidence="3" id="KW-0238">DNA-binding</keyword>
<dbReference type="PANTHER" id="PTHR30537">
    <property type="entry name" value="HTH-TYPE TRANSCRIPTIONAL REGULATOR"/>
    <property type="match status" value="1"/>
</dbReference>
<protein>
    <submittedName>
        <fullName evidence="6">LysR family transcriptional regulator</fullName>
    </submittedName>
</protein>
<keyword evidence="2" id="KW-0805">Transcription regulation</keyword>
<keyword evidence="4" id="KW-0804">Transcription</keyword>
<keyword evidence="7" id="KW-1185">Reference proteome</keyword>
<dbReference type="PROSITE" id="PS50931">
    <property type="entry name" value="HTH_LYSR"/>
    <property type="match status" value="1"/>
</dbReference>
<dbReference type="Gene3D" id="3.40.190.290">
    <property type="match status" value="1"/>
</dbReference>
<dbReference type="Pfam" id="PF03466">
    <property type="entry name" value="LysR_substrate"/>
    <property type="match status" value="1"/>
</dbReference>
<name>A0A4R9LW22_9LEPT</name>
<dbReference type="SUPFAM" id="SSF46785">
    <property type="entry name" value="Winged helix' DNA-binding domain"/>
    <property type="match status" value="1"/>
</dbReference>
<dbReference type="Gene3D" id="1.10.10.10">
    <property type="entry name" value="Winged helix-like DNA-binding domain superfamily/Winged helix DNA-binding domain"/>
    <property type="match status" value="1"/>
</dbReference>
<proteinExistence type="inferred from homology"/>
<dbReference type="EMBL" id="RQHW01000047">
    <property type="protein sequence ID" value="TGN18410.1"/>
    <property type="molecule type" value="Genomic_DNA"/>
</dbReference>
<dbReference type="RefSeq" id="WP_135761094.1">
    <property type="nucleotide sequence ID" value="NZ_RQHW01000047.1"/>
</dbReference>
<dbReference type="OrthoDB" id="9815676at2"/>
<dbReference type="InterPro" id="IPR036388">
    <property type="entry name" value="WH-like_DNA-bd_sf"/>
</dbReference>
<dbReference type="Pfam" id="PF00126">
    <property type="entry name" value="HTH_1"/>
    <property type="match status" value="1"/>
</dbReference>
<evidence type="ECO:0000256" key="2">
    <source>
        <dbReference type="ARBA" id="ARBA00023015"/>
    </source>
</evidence>
<evidence type="ECO:0000256" key="4">
    <source>
        <dbReference type="ARBA" id="ARBA00023163"/>
    </source>
</evidence>
<dbReference type="PANTHER" id="PTHR30537:SF5">
    <property type="entry name" value="HTH-TYPE TRANSCRIPTIONAL ACTIVATOR TTDR-RELATED"/>
    <property type="match status" value="1"/>
</dbReference>
<gene>
    <name evidence="6" type="ORF">EHS15_13505</name>
</gene>
<dbReference type="InterPro" id="IPR005119">
    <property type="entry name" value="LysR_subst-bd"/>
</dbReference>
<dbReference type="GO" id="GO:0003677">
    <property type="term" value="F:DNA binding"/>
    <property type="evidence" value="ECO:0007669"/>
    <property type="project" value="UniProtKB-KW"/>
</dbReference>
<comment type="caution">
    <text evidence="6">The sequence shown here is derived from an EMBL/GenBank/DDBJ whole genome shotgun (WGS) entry which is preliminary data.</text>
</comment>
<dbReference type="AlphaFoldDB" id="A0A4R9LW22"/>
<evidence type="ECO:0000256" key="1">
    <source>
        <dbReference type="ARBA" id="ARBA00009437"/>
    </source>
</evidence>
<dbReference type="GO" id="GO:0003700">
    <property type="term" value="F:DNA-binding transcription factor activity"/>
    <property type="evidence" value="ECO:0007669"/>
    <property type="project" value="InterPro"/>
</dbReference>
<dbReference type="Proteomes" id="UP000298058">
    <property type="component" value="Unassembled WGS sequence"/>
</dbReference>